<dbReference type="PANTHER" id="PTHR43539">
    <property type="entry name" value="FLAVIN-BINDING MONOOXYGENASE-LIKE PROTEIN (AFU_ORTHOLOGUE AFUA_4G09220)"/>
    <property type="match status" value="1"/>
</dbReference>
<dbReference type="EMBL" id="ABCS01000036">
    <property type="protein sequence ID" value="EDM78052.1"/>
    <property type="molecule type" value="Genomic_DNA"/>
</dbReference>
<dbReference type="GO" id="GO:0004497">
    <property type="term" value="F:monooxygenase activity"/>
    <property type="evidence" value="ECO:0007669"/>
    <property type="project" value="TreeGrafter"/>
</dbReference>
<dbReference type="SUPFAM" id="SSF51905">
    <property type="entry name" value="FAD/NAD(P)-binding domain"/>
    <property type="match status" value="1"/>
</dbReference>
<sequence>MQGLEDLERRVERDLTLTSYPSRDWLLPRTTREGQPVLDVLIVGGGQSGLATAFGLMRERVTRILVLDQNAADRAGPWLNFARMKTLRTPKHVTGPDLGLPSLTIQAWWEAQHGEGSWAEVGLIPKESWAAYLAWYRRVLDIPVRAQTTAGAIEWLEDEGCFAVPADTPGQPTERLFARRVVLATGIEGSGDWYVPAFVAKALPRERYAHTRWDIDFGALRGKRVGVLGAGASAFDNASVALETGAASVDLFFRRPKLVDVNAYRWAEFVGFLRHVGDLPDADRWRFIRQIVRMGQLPPTDTHARATQHPNFALHPGSPWTDLALDGDEIVVTTPGGQHRLDFVIVGTGFRTDLGKRPELANIVEHISTWSDHYTPPAEDSHEDLLRHPYLGPSFEFVARDEAAAPWLGRVHNYTFGCLLSLGFGGASISGMKYSIPRLVGGLTRSLFAEDKDAYFDSLAAYDTAEF</sequence>
<evidence type="ECO:0000313" key="4">
    <source>
        <dbReference type="Proteomes" id="UP000005801"/>
    </source>
</evidence>
<dbReference type="InterPro" id="IPR036188">
    <property type="entry name" value="FAD/NAD-bd_sf"/>
</dbReference>
<organism evidence="3 4">
    <name type="scientific">Plesiocystis pacifica SIR-1</name>
    <dbReference type="NCBI Taxonomy" id="391625"/>
    <lineage>
        <taxon>Bacteria</taxon>
        <taxon>Pseudomonadati</taxon>
        <taxon>Myxococcota</taxon>
        <taxon>Polyangia</taxon>
        <taxon>Nannocystales</taxon>
        <taxon>Nannocystaceae</taxon>
        <taxon>Plesiocystis</taxon>
    </lineage>
</organism>
<gene>
    <name evidence="3" type="ORF">PPSIR1_23584</name>
</gene>
<feature type="domain" description="FAD-dependent urate hydroxylase HpyO/Asp monooxygenase CreE-like FAD/NAD(P)-binding" evidence="2">
    <location>
        <begin position="42"/>
        <end position="186"/>
    </location>
</feature>
<dbReference type="eggNOG" id="COG2072">
    <property type="taxonomic scope" value="Bacteria"/>
</dbReference>
<evidence type="ECO:0000313" key="3">
    <source>
        <dbReference type="EMBL" id="EDM78052.1"/>
    </source>
</evidence>
<proteinExistence type="predicted"/>
<accession>A6G7V9</accession>
<evidence type="ECO:0000259" key="2">
    <source>
        <dbReference type="Pfam" id="PF13454"/>
    </source>
</evidence>
<keyword evidence="1" id="KW-0560">Oxidoreductase</keyword>
<dbReference type="InterPro" id="IPR050982">
    <property type="entry name" value="Auxin_biosynth/cation_transpt"/>
</dbReference>
<name>A6G7V9_9BACT</name>
<dbReference type="Gene3D" id="3.50.50.60">
    <property type="entry name" value="FAD/NAD(P)-binding domain"/>
    <property type="match status" value="1"/>
</dbReference>
<reference evidence="3 4" key="1">
    <citation type="submission" date="2007-06" db="EMBL/GenBank/DDBJ databases">
        <authorList>
            <person name="Shimkets L."/>
            <person name="Ferriera S."/>
            <person name="Johnson J."/>
            <person name="Kravitz S."/>
            <person name="Beeson K."/>
            <person name="Sutton G."/>
            <person name="Rogers Y.-H."/>
            <person name="Friedman R."/>
            <person name="Frazier M."/>
            <person name="Venter J.C."/>
        </authorList>
    </citation>
    <scope>NUCLEOTIDE SEQUENCE [LARGE SCALE GENOMIC DNA]</scope>
    <source>
        <strain evidence="3 4">SIR-1</strain>
    </source>
</reference>
<protein>
    <submittedName>
        <fullName evidence="3">Putative oxidoreductase</fullName>
    </submittedName>
</protein>
<dbReference type="STRING" id="391625.PPSIR1_23584"/>
<keyword evidence="4" id="KW-1185">Reference proteome</keyword>
<comment type="caution">
    <text evidence="3">The sequence shown here is derived from an EMBL/GenBank/DDBJ whole genome shotgun (WGS) entry which is preliminary data.</text>
</comment>
<dbReference type="InterPro" id="IPR038732">
    <property type="entry name" value="HpyO/CreE_NAD-binding"/>
</dbReference>
<dbReference type="AlphaFoldDB" id="A6G7V9"/>
<dbReference type="GO" id="GO:0050660">
    <property type="term" value="F:flavin adenine dinucleotide binding"/>
    <property type="evidence" value="ECO:0007669"/>
    <property type="project" value="TreeGrafter"/>
</dbReference>
<dbReference type="PANTHER" id="PTHR43539:SF91">
    <property type="entry name" value="FAD-DEPENDENT URATE HYDROXYLASE"/>
    <property type="match status" value="1"/>
</dbReference>
<dbReference type="RefSeq" id="WP_006972804.1">
    <property type="nucleotide sequence ID" value="NZ_ABCS01000036.1"/>
</dbReference>
<dbReference type="OrthoDB" id="8671611at2"/>
<dbReference type="Pfam" id="PF13454">
    <property type="entry name" value="NAD_binding_9"/>
    <property type="match status" value="1"/>
</dbReference>
<dbReference type="Proteomes" id="UP000005801">
    <property type="component" value="Unassembled WGS sequence"/>
</dbReference>
<evidence type="ECO:0000256" key="1">
    <source>
        <dbReference type="ARBA" id="ARBA00023002"/>
    </source>
</evidence>